<gene>
    <name evidence="3" type="ORF">ACFFVI_05415</name>
</gene>
<accession>A0ABV5LQP4</accession>
<dbReference type="RefSeq" id="WP_380138402.1">
    <property type="nucleotide sequence ID" value="NZ_JBHLUI010000009.1"/>
</dbReference>
<dbReference type="SUPFAM" id="SSF46785">
    <property type="entry name" value="Winged helix' DNA-binding domain"/>
    <property type="match status" value="1"/>
</dbReference>
<dbReference type="InterPro" id="IPR036390">
    <property type="entry name" value="WH_DNA-bd_sf"/>
</dbReference>
<proteinExistence type="predicted"/>
<sequence length="273" mass="28643">MELVRGTSPAGQAKPQAGGEHEERTRHRVRTAVAELGPVTAAALAEVLGLTGPAVRRHLDAMTADGVVEPRDPAPGRSRGRGRPAREYVVAAGGHDGLPAGYDALAVDALAYLARRHGSAAVLDFAEERLQAFEEHLRAAVAEVERAGGGPEQRVAAVAAALADLGYAASARPAGAGTPLAGTQLCQGHCPVHKVAEEFPELCEAEGRVFERVLGTRVQRLATLAHGDHVCTTFVPHQPDDPEDDPAAPRDRTRLPLLPTGTGDEHDDGRITP</sequence>
<keyword evidence="4" id="KW-1185">Reference proteome</keyword>
<organism evidence="3 4">
    <name type="scientific">Kineococcus gynurae</name>
    <dbReference type="NCBI Taxonomy" id="452979"/>
    <lineage>
        <taxon>Bacteria</taxon>
        <taxon>Bacillati</taxon>
        <taxon>Actinomycetota</taxon>
        <taxon>Actinomycetes</taxon>
        <taxon>Kineosporiales</taxon>
        <taxon>Kineosporiaceae</taxon>
        <taxon>Kineococcus</taxon>
    </lineage>
</organism>
<evidence type="ECO:0000313" key="4">
    <source>
        <dbReference type="Proteomes" id="UP001589748"/>
    </source>
</evidence>
<evidence type="ECO:0000259" key="2">
    <source>
        <dbReference type="Pfam" id="PF12802"/>
    </source>
</evidence>
<dbReference type="Pfam" id="PF12802">
    <property type="entry name" value="MarR_2"/>
    <property type="match status" value="1"/>
</dbReference>
<dbReference type="InterPro" id="IPR000835">
    <property type="entry name" value="HTH_MarR-typ"/>
</dbReference>
<feature type="region of interest" description="Disordered" evidence="1">
    <location>
        <begin position="61"/>
        <end position="84"/>
    </location>
</feature>
<evidence type="ECO:0000256" key="1">
    <source>
        <dbReference type="SAM" id="MobiDB-lite"/>
    </source>
</evidence>
<dbReference type="InterPro" id="IPR036388">
    <property type="entry name" value="WH-like_DNA-bd_sf"/>
</dbReference>
<reference evidence="3 4" key="1">
    <citation type="submission" date="2024-09" db="EMBL/GenBank/DDBJ databases">
        <authorList>
            <person name="Sun Q."/>
            <person name="Mori K."/>
        </authorList>
    </citation>
    <scope>NUCLEOTIDE SEQUENCE [LARGE SCALE GENOMIC DNA]</scope>
    <source>
        <strain evidence="3 4">TISTR 1856</strain>
    </source>
</reference>
<protein>
    <submittedName>
        <fullName evidence="3">Helix-turn-helix transcriptional regulator</fullName>
    </submittedName>
</protein>
<dbReference type="EMBL" id="JBHMDM010000003">
    <property type="protein sequence ID" value="MFB9376399.1"/>
    <property type="molecule type" value="Genomic_DNA"/>
</dbReference>
<dbReference type="Gene3D" id="1.10.10.10">
    <property type="entry name" value="Winged helix-like DNA-binding domain superfamily/Winged helix DNA-binding domain"/>
    <property type="match status" value="1"/>
</dbReference>
<dbReference type="CDD" id="cd00090">
    <property type="entry name" value="HTH_ARSR"/>
    <property type="match status" value="1"/>
</dbReference>
<evidence type="ECO:0000313" key="3">
    <source>
        <dbReference type="EMBL" id="MFB9376399.1"/>
    </source>
</evidence>
<feature type="compositionally biased region" description="Basic and acidic residues" evidence="1">
    <location>
        <begin position="263"/>
        <end position="273"/>
    </location>
</feature>
<dbReference type="Proteomes" id="UP001589748">
    <property type="component" value="Unassembled WGS sequence"/>
</dbReference>
<name>A0ABV5LQP4_9ACTN</name>
<dbReference type="InterPro" id="IPR011991">
    <property type="entry name" value="ArsR-like_HTH"/>
</dbReference>
<feature type="region of interest" description="Disordered" evidence="1">
    <location>
        <begin position="233"/>
        <end position="273"/>
    </location>
</feature>
<feature type="domain" description="HTH marR-type" evidence="2">
    <location>
        <begin position="32"/>
        <end position="77"/>
    </location>
</feature>
<comment type="caution">
    <text evidence="3">The sequence shown here is derived from an EMBL/GenBank/DDBJ whole genome shotgun (WGS) entry which is preliminary data.</text>
</comment>
<feature type="region of interest" description="Disordered" evidence="1">
    <location>
        <begin position="1"/>
        <end position="26"/>
    </location>
</feature>